<dbReference type="GeneID" id="54471052"/>
<feature type="compositionally biased region" description="Low complexity" evidence="1">
    <location>
        <begin position="218"/>
        <end position="227"/>
    </location>
</feature>
<feature type="compositionally biased region" description="Polar residues" evidence="1">
    <location>
        <begin position="69"/>
        <end position="79"/>
    </location>
</feature>
<feature type="compositionally biased region" description="Low complexity" evidence="1">
    <location>
        <begin position="154"/>
        <end position="164"/>
    </location>
</feature>
<dbReference type="Proteomes" id="UP000799767">
    <property type="component" value="Unassembled WGS sequence"/>
</dbReference>
<feature type="compositionally biased region" description="Basic and acidic residues" evidence="1">
    <location>
        <begin position="192"/>
        <end position="206"/>
    </location>
</feature>
<evidence type="ECO:0000313" key="2">
    <source>
        <dbReference type="EMBL" id="KAF2480604.1"/>
    </source>
</evidence>
<name>A0A6A6PLR5_9PEZI</name>
<keyword evidence="3" id="KW-1185">Reference proteome</keyword>
<dbReference type="AlphaFoldDB" id="A0A6A6PLR5"/>
<feature type="compositionally biased region" description="Polar residues" evidence="1">
    <location>
        <begin position="27"/>
        <end position="38"/>
    </location>
</feature>
<gene>
    <name evidence="2" type="ORF">BDY17DRAFT_195436</name>
</gene>
<dbReference type="OrthoDB" id="4117770at2759"/>
<proteinExistence type="predicted"/>
<dbReference type="EMBL" id="MU001639">
    <property type="protein sequence ID" value="KAF2480604.1"/>
    <property type="molecule type" value="Genomic_DNA"/>
</dbReference>
<accession>A0A6A6PLR5</accession>
<reference evidence="2" key="1">
    <citation type="journal article" date="2020" name="Stud. Mycol.">
        <title>101 Dothideomycetes genomes: a test case for predicting lifestyles and emergence of pathogens.</title>
        <authorList>
            <person name="Haridas S."/>
            <person name="Albert R."/>
            <person name="Binder M."/>
            <person name="Bloem J."/>
            <person name="Labutti K."/>
            <person name="Salamov A."/>
            <person name="Andreopoulos B."/>
            <person name="Baker S."/>
            <person name="Barry K."/>
            <person name="Bills G."/>
            <person name="Bluhm B."/>
            <person name="Cannon C."/>
            <person name="Castanera R."/>
            <person name="Culley D."/>
            <person name="Daum C."/>
            <person name="Ezra D."/>
            <person name="Gonzalez J."/>
            <person name="Henrissat B."/>
            <person name="Kuo A."/>
            <person name="Liang C."/>
            <person name="Lipzen A."/>
            <person name="Lutzoni F."/>
            <person name="Magnuson J."/>
            <person name="Mondo S."/>
            <person name="Nolan M."/>
            <person name="Ohm R."/>
            <person name="Pangilinan J."/>
            <person name="Park H.-J."/>
            <person name="Ramirez L."/>
            <person name="Alfaro M."/>
            <person name="Sun H."/>
            <person name="Tritt A."/>
            <person name="Yoshinaga Y."/>
            <person name="Zwiers L.-H."/>
            <person name="Turgeon B."/>
            <person name="Goodwin S."/>
            <person name="Spatafora J."/>
            <person name="Crous P."/>
            <person name="Grigoriev I."/>
        </authorList>
    </citation>
    <scope>NUCLEOTIDE SEQUENCE</scope>
    <source>
        <strain evidence="2">CBS 113389</strain>
    </source>
</reference>
<protein>
    <submittedName>
        <fullName evidence="2">Uncharacterized protein</fullName>
    </submittedName>
</protein>
<feature type="compositionally biased region" description="Basic and acidic residues" evidence="1">
    <location>
        <begin position="135"/>
        <end position="152"/>
    </location>
</feature>
<evidence type="ECO:0000313" key="3">
    <source>
        <dbReference type="Proteomes" id="UP000799767"/>
    </source>
</evidence>
<sequence>MSRTSQDFARRARRDSHEANSRVVMPLNSSVALNQPTPRNGPRLFPRAHPADSNGVPPRPELPEGSVMPKTTTAVNDFTPTIPEQAATTSRSPPAERTTTPQSADEARPCSSQSNRNSKSSKKNSLVAFLTLKEPSTKALEDFADAEREKAKQKGAAAATASAAVPPGVSTQKLPDYVPKVNSKWDGMPESASRKSADLGPDDGRRKQSTSSKHSRRSPNSSNPSTSPDLESRPTSPAVMRNFAAAGLYEAHGSGSESAESRKPSPSAPLAAAATPESRSVELKNEEPILAPLLRPYEPPIPPRSPERKSFQLNMGPSKAGEDTKTTETTLPKMNDAPVLKATSVQPDCAGLQVVSALISEAESDRKQDVVAATAPHSNPTAVRPMSARTAVNFSRPLRPRETGPG</sequence>
<feature type="region of interest" description="Disordered" evidence="1">
    <location>
        <begin position="364"/>
        <end position="406"/>
    </location>
</feature>
<evidence type="ECO:0000256" key="1">
    <source>
        <dbReference type="SAM" id="MobiDB-lite"/>
    </source>
</evidence>
<feature type="compositionally biased region" description="Low complexity" evidence="1">
    <location>
        <begin position="250"/>
        <end position="278"/>
    </location>
</feature>
<organism evidence="2 3">
    <name type="scientific">Neohortaea acidophila</name>
    <dbReference type="NCBI Taxonomy" id="245834"/>
    <lineage>
        <taxon>Eukaryota</taxon>
        <taxon>Fungi</taxon>
        <taxon>Dikarya</taxon>
        <taxon>Ascomycota</taxon>
        <taxon>Pezizomycotina</taxon>
        <taxon>Dothideomycetes</taxon>
        <taxon>Dothideomycetidae</taxon>
        <taxon>Mycosphaerellales</taxon>
        <taxon>Teratosphaeriaceae</taxon>
        <taxon>Neohortaea</taxon>
    </lineage>
</organism>
<feature type="region of interest" description="Disordered" evidence="1">
    <location>
        <begin position="1"/>
        <end position="335"/>
    </location>
</feature>
<dbReference type="RefSeq" id="XP_033587174.1">
    <property type="nucleotide sequence ID" value="XM_033730050.1"/>
</dbReference>
<feature type="compositionally biased region" description="Polar residues" evidence="1">
    <location>
        <begin position="86"/>
        <end position="103"/>
    </location>
</feature>